<dbReference type="EMBL" id="FMWD01000017">
    <property type="protein sequence ID" value="SCZ67905.1"/>
    <property type="molecule type" value="Genomic_DNA"/>
</dbReference>
<protein>
    <submittedName>
        <fullName evidence="1">Uncharacterized protein</fullName>
    </submittedName>
</protein>
<dbReference type="AlphaFoldDB" id="A0A1G5R1C5"/>
<sequence length="60" mass="6642">MTEDNKKAKTLGKVVKIDEQRIQGHFGLHVPEAVCRLVSCPTSACTRTRSFATLQENPSL</sequence>
<evidence type="ECO:0000313" key="2">
    <source>
        <dbReference type="Proteomes" id="UP000199648"/>
    </source>
</evidence>
<organism evidence="1 2">
    <name type="scientific">Thiohalomonas denitrificans</name>
    <dbReference type="NCBI Taxonomy" id="415747"/>
    <lineage>
        <taxon>Bacteria</taxon>
        <taxon>Pseudomonadati</taxon>
        <taxon>Pseudomonadota</taxon>
        <taxon>Gammaproteobacteria</taxon>
        <taxon>Thiohalomonadales</taxon>
        <taxon>Thiohalomonadaceae</taxon>
        <taxon>Thiohalomonas</taxon>
    </lineage>
</organism>
<gene>
    <name evidence="1" type="ORF">SAMN03097708_03225</name>
</gene>
<evidence type="ECO:0000313" key="1">
    <source>
        <dbReference type="EMBL" id="SCZ67905.1"/>
    </source>
</evidence>
<dbReference type="Proteomes" id="UP000199648">
    <property type="component" value="Unassembled WGS sequence"/>
</dbReference>
<accession>A0A1G5R1C5</accession>
<reference evidence="1 2" key="1">
    <citation type="submission" date="2016-10" db="EMBL/GenBank/DDBJ databases">
        <authorList>
            <person name="de Groot N.N."/>
        </authorList>
    </citation>
    <scope>NUCLEOTIDE SEQUENCE [LARGE SCALE GENOMIC DNA]</scope>
    <source>
        <strain evidence="1 2">HLD2</strain>
    </source>
</reference>
<keyword evidence="2" id="KW-1185">Reference proteome</keyword>
<proteinExistence type="predicted"/>
<name>A0A1G5R1C5_9GAMM</name>